<dbReference type="PROSITE" id="PS51463">
    <property type="entry name" value="P_GLUCOSE_ISOMERASE_3"/>
    <property type="match status" value="1"/>
</dbReference>
<evidence type="ECO:0000313" key="10">
    <source>
        <dbReference type="EMBL" id="PSM51508.1"/>
    </source>
</evidence>
<dbReference type="NCBIfam" id="NF003016">
    <property type="entry name" value="PRK03868.1"/>
    <property type="match status" value="1"/>
</dbReference>
<gene>
    <name evidence="7" type="primary">pgi</name>
    <name evidence="10" type="ORF">CQ405_08055</name>
</gene>
<dbReference type="GO" id="GO:0004347">
    <property type="term" value="F:glucose-6-phosphate isomerase activity"/>
    <property type="evidence" value="ECO:0007669"/>
    <property type="project" value="UniProtKB-UniRule"/>
</dbReference>
<organism evidence="10 11">
    <name type="scientific">Campylobacter blaseri</name>
    <dbReference type="NCBI Taxonomy" id="2042961"/>
    <lineage>
        <taxon>Bacteria</taxon>
        <taxon>Pseudomonadati</taxon>
        <taxon>Campylobacterota</taxon>
        <taxon>Epsilonproteobacteria</taxon>
        <taxon>Campylobacterales</taxon>
        <taxon>Campylobacteraceae</taxon>
        <taxon>Campylobacter</taxon>
    </lineage>
</organism>
<dbReference type="UniPathway" id="UPA00109">
    <property type="reaction ID" value="UER00181"/>
</dbReference>
<evidence type="ECO:0000256" key="6">
    <source>
        <dbReference type="ARBA" id="ARBA00029321"/>
    </source>
</evidence>
<dbReference type="PROSITE" id="PS00174">
    <property type="entry name" value="P_GLUCOSE_ISOMERASE_2"/>
    <property type="match status" value="1"/>
</dbReference>
<feature type="active site" evidence="7">
    <location>
        <position position="395"/>
    </location>
</feature>
<dbReference type="InterPro" id="IPR018189">
    <property type="entry name" value="Phosphoglucose_isomerase_CS"/>
</dbReference>
<dbReference type="GO" id="GO:0005829">
    <property type="term" value="C:cytosol"/>
    <property type="evidence" value="ECO:0007669"/>
    <property type="project" value="TreeGrafter"/>
</dbReference>
<evidence type="ECO:0000256" key="4">
    <source>
        <dbReference type="ARBA" id="ARBA00023152"/>
    </source>
</evidence>
<dbReference type="EMBL" id="PDHH01000007">
    <property type="protein sequence ID" value="PSM51508.1"/>
    <property type="molecule type" value="Genomic_DNA"/>
</dbReference>
<dbReference type="AlphaFoldDB" id="A0A2P8QZ35"/>
<dbReference type="PRINTS" id="PR00662">
    <property type="entry name" value="G6PISOMERASE"/>
</dbReference>
<evidence type="ECO:0000256" key="3">
    <source>
        <dbReference type="ARBA" id="ARBA00022432"/>
    </source>
</evidence>
<comment type="caution">
    <text evidence="10">The sequence shown here is derived from an EMBL/GenBank/DDBJ whole genome shotgun (WGS) entry which is preliminary data.</text>
</comment>
<dbReference type="EC" id="5.3.1.9" evidence="7"/>
<evidence type="ECO:0000256" key="8">
    <source>
        <dbReference type="RuleBase" id="RU000612"/>
    </source>
</evidence>
<dbReference type="GO" id="GO:0048029">
    <property type="term" value="F:monosaccharide binding"/>
    <property type="evidence" value="ECO:0007669"/>
    <property type="project" value="TreeGrafter"/>
</dbReference>
<evidence type="ECO:0000256" key="2">
    <source>
        <dbReference type="ARBA" id="ARBA00006604"/>
    </source>
</evidence>
<dbReference type="UniPathway" id="UPA00138"/>
<accession>A0A2P8QZ35</accession>
<keyword evidence="3 7" id="KW-0312">Gluconeogenesis</keyword>
<dbReference type="InterPro" id="IPR001672">
    <property type="entry name" value="G6P_Isomerase"/>
</dbReference>
<comment type="pathway">
    <text evidence="7">Carbohydrate biosynthesis; gluconeogenesis.</text>
</comment>
<keyword evidence="5 7" id="KW-0413">Isomerase</keyword>
<reference evidence="11" key="1">
    <citation type="submission" date="2017-10" db="EMBL/GenBank/DDBJ databases">
        <title>Campylobacter species from seals.</title>
        <authorList>
            <person name="Gilbert M.J."/>
            <person name="Zomer A.L."/>
            <person name="Timmerman A.J."/>
            <person name="Duim B."/>
            <person name="Wagenaar J.A."/>
        </authorList>
    </citation>
    <scope>NUCLEOTIDE SEQUENCE [LARGE SCALE GENOMIC DNA]</scope>
    <source>
        <strain evidence="11">17S00004-5</strain>
    </source>
</reference>
<keyword evidence="4 7" id="KW-0324">Glycolysis</keyword>
<dbReference type="Pfam" id="PF00342">
    <property type="entry name" value="PGI"/>
    <property type="match status" value="1"/>
</dbReference>
<keyword evidence="11" id="KW-1185">Reference proteome</keyword>
<dbReference type="GO" id="GO:0006094">
    <property type="term" value="P:gluconeogenesis"/>
    <property type="evidence" value="ECO:0007669"/>
    <property type="project" value="UniProtKB-UniRule"/>
</dbReference>
<keyword evidence="9" id="KW-1133">Transmembrane helix</keyword>
<dbReference type="PANTHER" id="PTHR11469:SF1">
    <property type="entry name" value="GLUCOSE-6-PHOSPHATE ISOMERASE"/>
    <property type="match status" value="1"/>
</dbReference>
<proteinExistence type="inferred from homology"/>
<sequence length="407" mass="46456">MVTNNLKFSEVDIGSIEAYSKRINKEFEDGKIGYFHLPKADNKRDFERVDNFTKDKNFKYLVVIGMGGSSLGTKAVCKLLSDNKDSKKVYFLDNLDVSSIDFILNLVVFEKTLFFIVSKSGTTIETTTIFKYIIKKFDIKDFSKNFLFITDKNSALEKFGKENSVEIFNIPDNVGGRFSVLSSASLIPLKIAGFNVEKLLKGAKHCSDEFFIKGDKRILQKAYHYATHKKANINVLFSYSDKFDHFNEWYVQLWAESIGKKRKYKRFGLTPIGIIGSKDQHSFLQLIMDGVKDKTVTFIKVVESKDDSSLNLSLKYLESSDFTNCLCISEILNYQCDATMQAVLNEGISVDLITIDILDEWHVGYLMYYYMLLTSIVGVMFGINTYDQPGVEIGKTILKTIIKKDRI</sequence>
<dbReference type="RefSeq" id="WP_106872493.1">
    <property type="nucleotide sequence ID" value="NZ_CP053841.1"/>
</dbReference>
<comment type="function">
    <text evidence="7">Catalyzes the reversible isomerization of glucose-6-phosphate to fructose-6-phosphate.</text>
</comment>
<dbReference type="CDD" id="cd05016">
    <property type="entry name" value="SIS_PGI_2"/>
    <property type="match status" value="1"/>
</dbReference>
<protein>
    <recommendedName>
        <fullName evidence="7">Glucose-6-phosphate isomerase</fullName>
        <shortName evidence="7">GPI</shortName>
        <ecNumber evidence="7">5.3.1.9</ecNumber>
    </recommendedName>
    <alternativeName>
        <fullName evidence="7">Phosphoglucose isomerase</fullName>
        <shortName evidence="7">PGI</shortName>
    </alternativeName>
    <alternativeName>
        <fullName evidence="7">Phosphohexose isomerase</fullName>
        <shortName evidence="7">PHI</shortName>
    </alternativeName>
</protein>
<dbReference type="InterPro" id="IPR035476">
    <property type="entry name" value="SIS_PGI_1"/>
</dbReference>
<dbReference type="GO" id="GO:0051156">
    <property type="term" value="P:glucose 6-phosphate metabolic process"/>
    <property type="evidence" value="ECO:0007669"/>
    <property type="project" value="TreeGrafter"/>
</dbReference>
<feature type="active site" evidence="7">
    <location>
        <position position="281"/>
    </location>
</feature>
<dbReference type="Gene3D" id="3.40.50.10490">
    <property type="entry name" value="Glucose-6-phosphate isomerase like protein, domain 1"/>
    <property type="match status" value="2"/>
</dbReference>
<dbReference type="HAMAP" id="MF_00473">
    <property type="entry name" value="G6P_isomerase"/>
    <property type="match status" value="1"/>
</dbReference>
<evidence type="ECO:0000256" key="7">
    <source>
        <dbReference type="HAMAP-Rule" id="MF_00473"/>
    </source>
</evidence>
<dbReference type="PROSITE" id="PS00765">
    <property type="entry name" value="P_GLUCOSE_ISOMERASE_1"/>
    <property type="match status" value="1"/>
</dbReference>
<dbReference type="PANTHER" id="PTHR11469">
    <property type="entry name" value="GLUCOSE-6-PHOSPHATE ISOMERASE"/>
    <property type="match status" value="1"/>
</dbReference>
<comment type="pathway">
    <text evidence="1 7 8">Carbohydrate degradation; glycolysis; D-glyceraldehyde 3-phosphate and glycerone phosphate from D-glucose: step 2/4.</text>
</comment>
<comment type="similarity">
    <text evidence="2 7 8">Belongs to the GPI family.</text>
</comment>
<evidence type="ECO:0000256" key="9">
    <source>
        <dbReference type="SAM" id="Phobius"/>
    </source>
</evidence>
<dbReference type="InterPro" id="IPR046348">
    <property type="entry name" value="SIS_dom_sf"/>
</dbReference>
<dbReference type="SUPFAM" id="SSF53697">
    <property type="entry name" value="SIS domain"/>
    <property type="match status" value="1"/>
</dbReference>
<feature type="active site" description="Proton donor" evidence="7">
    <location>
        <position position="256"/>
    </location>
</feature>
<dbReference type="GO" id="GO:0097367">
    <property type="term" value="F:carbohydrate derivative binding"/>
    <property type="evidence" value="ECO:0007669"/>
    <property type="project" value="InterPro"/>
</dbReference>
<name>A0A2P8QZ35_9BACT</name>
<keyword evidence="9" id="KW-0472">Membrane</keyword>
<dbReference type="InterPro" id="IPR035482">
    <property type="entry name" value="SIS_PGI_2"/>
</dbReference>
<comment type="catalytic activity">
    <reaction evidence="6 7 8">
        <text>alpha-D-glucose 6-phosphate = beta-D-fructose 6-phosphate</text>
        <dbReference type="Rhea" id="RHEA:11816"/>
        <dbReference type="ChEBI" id="CHEBI:57634"/>
        <dbReference type="ChEBI" id="CHEBI:58225"/>
        <dbReference type="EC" id="5.3.1.9"/>
    </reaction>
</comment>
<feature type="transmembrane region" description="Helical" evidence="9">
    <location>
        <begin position="367"/>
        <end position="386"/>
    </location>
</feature>
<comment type="subcellular location">
    <subcellularLocation>
        <location evidence="7">Cytoplasm</location>
    </subcellularLocation>
</comment>
<dbReference type="GO" id="GO:0006096">
    <property type="term" value="P:glycolytic process"/>
    <property type="evidence" value="ECO:0007669"/>
    <property type="project" value="UniProtKB-UniRule"/>
</dbReference>
<keyword evidence="7" id="KW-0963">Cytoplasm</keyword>
<dbReference type="CDD" id="cd05015">
    <property type="entry name" value="SIS_PGI_1"/>
    <property type="match status" value="1"/>
</dbReference>
<keyword evidence="9" id="KW-0812">Transmembrane</keyword>
<dbReference type="Proteomes" id="UP000240535">
    <property type="component" value="Unassembled WGS sequence"/>
</dbReference>
<evidence type="ECO:0000256" key="1">
    <source>
        <dbReference type="ARBA" id="ARBA00004926"/>
    </source>
</evidence>
<evidence type="ECO:0000256" key="5">
    <source>
        <dbReference type="ARBA" id="ARBA00023235"/>
    </source>
</evidence>
<evidence type="ECO:0000313" key="11">
    <source>
        <dbReference type="Proteomes" id="UP000240535"/>
    </source>
</evidence>
<dbReference type="OrthoDB" id="140919at2"/>